<dbReference type="RefSeq" id="XP_002175638.1">
    <property type="nucleotide sequence ID" value="XM_002175602.2"/>
</dbReference>
<dbReference type="PANTHER" id="PTHR11200:SF296">
    <property type="entry name" value="INOSITOL-1,4,5-TRISPHOSPHATE 5-PHOSPHATASE 2"/>
    <property type="match status" value="1"/>
</dbReference>
<evidence type="ECO:0000256" key="3">
    <source>
        <dbReference type="ARBA" id="ARBA00013044"/>
    </source>
</evidence>
<evidence type="ECO:0000313" key="7">
    <source>
        <dbReference type="EMBL" id="EEB09345.1"/>
    </source>
</evidence>
<comment type="similarity">
    <text evidence="2">In the central section; belongs to the inositol 1,4,5-trisphosphate 5-phosphatase family.</text>
</comment>
<proteinExistence type="inferred from homology"/>
<dbReference type="InterPro" id="IPR046985">
    <property type="entry name" value="IP5"/>
</dbReference>
<dbReference type="SUPFAM" id="SSF56219">
    <property type="entry name" value="DNase I-like"/>
    <property type="match status" value="1"/>
</dbReference>
<dbReference type="SMART" id="SM00128">
    <property type="entry name" value="IPPc"/>
    <property type="match status" value="1"/>
</dbReference>
<dbReference type="GO" id="GO:0046856">
    <property type="term" value="P:phosphatidylinositol dephosphorylation"/>
    <property type="evidence" value="ECO:0007669"/>
    <property type="project" value="InterPro"/>
</dbReference>
<name>B6K741_SCHJY</name>
<dbReference type="PANTHER" id="PTHR11200">
    <property type="entry name" value="INOSITOL 5-PHOSPHATASE"/>
    <property type="match status" value="1"/>
</dbReference>
<dbReference type="HOGENOM" id="CLU_003016_2_0_1"/>
<dbReference type="OMA" id="FPYFHEM"/>
<dbReference type="InterPro" id="IPR000300">
    <property type="entry name" value="IPPc"/>
</dbReference>
<dbReference type="JaponicusDB" id="SJAG_04545">
    <property type="gene designation" value="syj2"/>
</dbReference>
<gene>
    <name evidence="8" type="primary">syj2</name>
    <name evidence="7" type="ORF">SJAG_04545</name>
</gene>
<dbReference type="GO" id="GO:0043813">
    <property type="term" value="F:phosphatidylinositol-3,5-bisphosphate 5-phosphatase activity"/>
    <property type="evidence" value="ECO:0000318"/>
    <property type="project" value="GO_Central"/>
</dbReference>
<dbReference type="GeneID" id="7051901"/>
<evidence type="ECO:0000256" key="5">
    <source>
        <dbReference type="SAM" id="MobiDB-lite"/>
    </source>
</evidence>
<dbReference type="Pfam" id="PF22669">
    <property type="entry name" value="Exo_endo_phos2"/>
    <property type="match status" value="1"/>
</dbReference>
<dbReference type="EC" id="3.1.3.36" evidence="3"/>
<evidence type="ECO:0000313" key="9">
    <source>
        <dbReference type="Proteomes" id="UP000001744"/>
    </source>
</evidence>
<dbReference type="Gene3D" id="3.60.10.10">
    <property type="entry name" value="Endonuclease/exonuclease/phosphatase"/>
    <property type="match status" value="1"/>
</dbReference>
<feature type="compositionally biased region" description="Low complexity" evidence="5">
    <location>
        <begin position="138"/>
        <end position="157"/>
    </location>
</feature>
<evidence type="ECO:0000259" key="6">
    <source>
        <dbReference type="PROSITE" id="PS50275"/>
    </source>
</evidence>
<accession>B6K741</accession>
<evidence type="ECO:0000256" key="2">
    <source>
        <dbReference type="ARBA" id="ARBA00009678"/>
    </source>
</evidence>
<protein>
    <recommendedName>
        <fullName evidence="3">phosphoinositide 5-phosphatase</fullName>
        <ecNumber evidence="3">3.1.3.36</ecNumber>
    </recommendedName>
</protein>
<dbReference type="InterPro" id="IPR036691">
    <property type="entry name" value="Endo/exonu/phosph_ase_sf"/>
</dbReference>
<keyword evidence="4" id="KW-0378">Hydrolase</keyword>
<dbReference type="eggNOG" id="KOG0566">
    <property type="taxonomic scope" value="Eukaryota"/>
</dbReference>
<dbReference type="Pfam" id="PF02383">
    <property type="entry name" value="Syja_N"/>
    <property type="match status" value="1"/>
</dbReference>
<dbReference type="Proteomes" id="UP000001744">
    <property type="component" value="Unassembled WGS sequence"/>
</dbReference>
<organism evidence="7 9">
    <name type="scientific">Schizosaccharomyces japonicus (strain yFS275 / FY16936)</name>
    <name type="common">Fission yeast</name>
    <dbReference type="NCBI Taxonomy" id="402676"/>
    <lineage>
        <taxon>Eukaryota</taxon>
        <taxon>Fungi</taxon>
        <taxon>Dikarya</taxon>
        <taxon>Ascomycota</taxon>
        <taxon>Taphrinomycotina</taxon>
        <taxon>Schizosaccharomycetes</taxon>
        <taxon>Schizosaccharomycetales</taxon>
        <taxon>Schizosaccharomycetaceae</taxon>
        <taxon>Schizosaccharomyces</taxon>
    </lineage>
</organism>
<dbReference type="GO" id="GO:0005737">
    <property type="term" value="C:cytoplasm"/>
    <property type="evidence" value="ECO:0000318"/>
    <property type="project" value="GO_Central"/>
</dbReference>
<comment type="similarity">
    <text evidence="1">Belongs to the synaptojanin family.</text>
</comment>
<evidence type="ECO:0000256" key="4">
    <source>
        <dbReference type="ARBA" id="ARBA00022801"/>
    </source>
</evidence>
<dbReference type="PROSITE" id="PS50275">
    <property type="entry name" value="SAC"/>
    <property type="match status" value="1"/>
</dbReference>
<reference evidence="7 9" key="1">
    <citation type="journal article" date="2011" name="Science">
        <title>Comparative functional genomics of the fission yeasts.</title>
        <authorList>
            <person name="Rhind N."/>
            <person name="Chen Z."/>
            <person name="Yassour M."/>
            <person name="Thompson D.A."/>
            <person name="Haas B.J."/>
            <person name="Habib N."/>
            <person name="Wapinski I."/>
            <person name="Roy S."/>
            <person name="Lin M.F."/>
            <person name="Heiman D.I."/>
            <person name="Young S.K."/>
            <person name="Furuya K."/>
            <person name="Guo Y."/>
            <person name="Pidoux A."/>
            <person name="Chen H.M."/>
            <person name="Robbertse B."/>
            <person name="Goldberg J.M."/>
            <person name="Aoki K."/>
            <person name="Bayne E.H."/>
            <person name="Berlin A.M."/>
            <person name="Desjardins C.A."/>
            <person name="Dobbs E."/>
            <person name="Dukaj L."/>
            <person name="Fan L."/>
            <person name="FitzGerald M.G."/>
            <person name="French C."/>
            <person name="Gujja S."/>
            <person name="Hansen K."/>
            <person name="Keifenheim D."/>
            <person name="Levin J.Z."/>
            <person name="Mosher R.A."/>
            <person name="Mueller C.A."/>
            <person name="Pfiffner J."/>
            <person name="Priest M."/>
            <person name="Russ C."/>
            <person name="Smialowska A."/>
            <person name="Swoboda P."/>
            <person name="Sykes S.M."/>
            <person name="Vaughn M."/>
            <person name="Vengrova S."/>
            <person name="Yoder R."/>
            <person name="Zeng Q."/>
            <person name="Allshire R."/>
            <person name="Baulcombe D."/>
            <person name="Birren B.W."/>
            <person name="Brown W."/>
            <person name="Ekwall K."/>
            <person name="Kellis M."/>
            <person name="Leatherwood J."/>
            <person name="Levin H."/>
            <person name="Margalit H."/>
            <person name="Martienssen R."/>
            <person name="Nieduszynski C.A."/>
            <person name="Spatafora J.W."/>
            <person name="Friedman N."/>
            <person name="Dalgaard J.Z."/>
            <person name="Baumann P."/>
            <person name="Niki H."/>
            <person name="Regev A."/>
            <person name="Nusbaum C."/>
        </authorList>
    </citation>
    <scope>NUCLEOTIDE SEQUENCE [LARGE SCALE GENOMIC DNA]</scope>
    <source>
        <strain evidence="9">yFS275 / FY16936</strain>
    </source>
</reference>
<keyword evidence="9" id="KW-1185">Reference proteome</keyword>
<dbReference type="GO" id="GO:0004439">
    <property type="term" value="F:phosphatidylinositol-4,5-bisphosphate 5-phosphatase activity"/>
    <property type="evidence" value="ECO:0000318"/>
    <property type="project" value="GO_Central"/>
</dbReference>
<feature type="region of interest" description="Disordered" evidence="5">
    <location>
        <begin position="130"/>
        <end position="160"/>
    </location>
</feature>
<feature type="domain" description="SAC" evidence="6">
    <location>
        <begin position="170"/>
        <end position="490"/>
    </location>
</feature>
<dbReference type="VEuPathDB" id="FungiDB:SJAG_04545"/>
<dbReference type="OrthoDB" id="62798at2759"/>
<evidence type="ECO:0000313" key="8">
    <source>
        <dbReference type="JaponicusDB" id="SJAG_04545"/>
    </source>
</evidence>
<evidence type="ECO:0000256" key="1">
    <source>
        <dbReference type="ARBA" id="ARBA00008943"/>
    </source>
</evidence>
<dbReference type="AlphaFoldDB" id="B6K741"/>
<dbReference type="STRING" id="402676.B6K741"/>
<sequence length="894" mass="101715">MNSLQCYIKQSPRTVAFQKDESILTIRLQEDTTDPYVYDIGLVSLEEFQKDNAYVPLFNGNNVISILNILVWPAVEEQGNEKTTLANIAICVLREAETVASIRKESDILRVKRIDFISLNSDCWDNNLFSEKPDESSTENVELNSSTESSSTSVTESSSEDATFDYEIGLPELLTDGSFYVTQKEGCYAEFAVSTEELNLKDPSNKCQFLWNGCFVKNVKKFIMDRYHLPSLADMFTYSFRGYVESEKVNDVTLTIISRLRIVPNRPTYPPSGLDDEANVCAFSEIETIVQHENQIGSFCQVRGTVPCFWQQTSTWSGKATLITRSLQAGLKSFTLHFEKLLAQYQKVYIIDLLGSAAHEVTLSDAYRRYLQQAFSTTSSIEAAHLRNDERNLADRAFLEQRFSELLSHQTYSLVTYGNKPEVLLQQKGVIRMNSYDCLGRTNGVQSVLSQLQVTEMLRTMHVNYTNAVFDLHNRLWANTGDELSKLLNGVGSIGSSAVRYGKLSFAGALSDISKSLGRMYVGMFPDDTTQENLNMLCETPNDNLITLNNSLQYFLRKSLQKAEKEHSQEIPLSLYCVTFNANGKIPDPASLEKLVCPLPGIVCDVYAVAVQELVDLKVKQLLNTDFQRLRIWEESILKTLNTTDSDETYSLVQSVQMAGISLSIYMKERLFPRVSQVEEAVRKTGFGGFSTNKGAVALRFHVGMSELCIVSSHLAPKERNIAERNSEYFDIAKNLRFLSSKRIYDNKQIVWMGDFNYRINLDYATTKKLALNGDFDYLYRYDQLQNAMREDHIFHGLTESQLTFPPTYKFDVGTSNYCPEKKQRTPSWTDRILITDNMSRLVYSSIDIQTSDHRPVFSILEFKASMLENKHYWQALREAEAEYNNTTQTDNSV</sequence>
<dbReference type="EMBL" id="KE651168">
    <property type="protein sequence ID" value="EEB09345.1"/>
    <property type="molecule type" value="Genomic_DNA"/>
</dbReference>
<dbReference type="InterPro" id="IPR002013">
    <property type="entry name" value="SAC_dom"/>
</dbReference>
<dbReference type="GO" id="GO:0052658">
    <property type="term" value="F:inositol-1,4,5-trisphosphate 5-phosphatase activity"/>
    <property type="evidence" value="ECO:0000318"/>
    <property type="project" value="GO_Central"/>
</dbReference>
<dbReference type="GO" id="GO:0016020">
    <property type="term" value="C:membrane"/>
    <property type="evidence" value="ECO:0000318"/>
    <property type="project" value="GO_Central"/>
</dbReference>